<feature type="transmembrane region" description="Helical" evidence="6">
    <location>
        <begin position="301"/>
        <end position="324"/>
    </location>
</feature>
<dbReference type="InterPro" id="IPR036259">
    <property type="entry name" value="MFS_trans_sf"/>
</dbReference>
<evidence type="ECO:0000256" key="2">
    <source>
        <dbReference type="ARBA" id="ARBA00022475"/>
    </source>
</evidence>
<feature type="transmembrane region" description="Helical" evidence="6">
    <location>
        <begin position="330"/>
        <end position="353"/>
    </location>
</feature>
<evidence type="ECO:0000256" key="5">
    <source>
        <dbReference type="ARBA" id="ARBA00023136"/>
    </source>
</evidence>
<feature type="transmembrane region" description="Helical" evidence="6">
    <location>
        <begin position="276"/>
        <end position="294"/>
    </location>
</feature>
<dbReference type="EMBL" id="JBHSNZ010000011">
    <property type="protein sequence ID" value="MFC5809484.1"/>
    <property type="molecule type" value="Genomic_DNA"/>
</dbReference>
<accession>A0ABW1B8K2</accession>
<dbReference type="RefSeq" id="WP_272169189.1">
    <property type="nucleotide sequence ID" value="NZ_JAQOSL010000008.1"/>
</dbReference>
<dbReference type="SUPFAM" id="SSF103473">
    <property type="entry name" value="MFS general substrate transporter"/>
    <property type="match status" value="1"/>
</dbReference>
<dbReference type="PANTHER" id="PTHR23513:SF6">
    <property type="entry name" value="MAJOR FACILITATOR SUPERFAMILY ASSOCIATED DOMAIN-CONTAINING PROTEIN"/>
    <property type="match status" value="1"/>
</dbReference>
<feature type="transmembrane region" description="Helical" evidence="6">
    <location>
        <begin position="157"/>
        <end position="181"/>
    </location>
</feature>
<dbReference type="Proteomes" id="UP001596112">
    <property type="component" value="Unassembled WGS sequence"/>
</dbReference>
<dbReference type="Gene3D" id="1.20.1250.20">
    <property type="entry name" value="MFS general substrate transporter like domains"/>
    <property type="match status" value="1"/>
</dbReference>
<evidence type="ECO:0000256" key="4">
    <source>
        <dbReference type="ARBA" id="ARBA00022989"/>
    </source>
</evidence>
<keyword evidence="8" id="KW-1185">Reference proteome</keyword>
<evidence type="ECO:0000256" key="3">
    <source>
        <dbReference type="ARBA" id="ARBA00022692"/>
    </source>
</evidence>
<evidence type="ECO:0000256" key="6">
    <source>
        <dbReference type="SAM" id="Phobius"/>
    </source>
</evidence>
<feature type="transmembrane region" description="Helical" evidence="6">
    <location>
        <begin position="390"/>
        <end position="407"/>
    </location>
</feature>
<evidence type="ECO:0000313" key="7">
    <source>
        <dbReference type="EMBL" id="MFC5809484.1"/>
    </source>
</evidence>
<feature type="transmembrane region" description="Helical" evidence="6">
    <location>
        <begin position="61"/>
        <end position="81"/>
    </location>
</feature>
<evidence type="ECO:0000313" key="8">
    <source>
        <dbReference type="Proteomes" id="UP001596112"/>
    </source>
</evidence>
<reference evidence="8" key="1">
    <citation type="journal article" date="2019" name="Int. J. Syst. Evol. Microbiol.">
        <title>The Global Catalogue of Microorganisms (GCM) 10K type strain sequencing project: providing services to taxonomists for standard genome sequencing and annotation.</title>
        <authorList>
            <consortium name="The Broad Institute Genomics Platform"/>
            <consortium name="The Broad Institute Genome Sequencing Center for Infectious Disease"/>
            <person name="Wu L."/>
            <person name="Ma J."/>
        </authorList>
    </citation>
    <scope>NUCLEOTIDE SEQUENCE [LARGE SCALE GENOMIC DNA]</scope>
    <source>
        <strain evidence="8">JCM 9918</strain>
    </source>
</reference>
<gene>
    <name evidence="7" type="ORF">ACFQGO_18530</name>
</gene>
<protein>
    <submittedName>
        <fullName evidence="7">MFS transporter</fullName>
    </submittedName>
</protein>
<evidence type="ECO:0000256" key="1">
    <source>
        <dbReference type="ARBA" id="ARBA00004651"/>
    </source>
</evidence>
<sequence>MSAAPSGDRAGRPAAGEVTEPSVWADRRFVAFAAGNTVNNLGEGAYTVVLPLVVYDRTHSLALMSLLIAFSPATWLLAPWRGALADRIGPGRLVMPGLTAQLAAALALITVLLLDPTPLWALFCLAAVGQLAGGFYQTGWMTGLTTMFPRSPARARGALGGLFLATQAGGALVVAAAVPWVGAVGLLWFNAATMLAPMAVWWCGIRPAPLTEPAPRKDPVGDKGWGLAEGWRVLRAAPAVLDLTLIRMPLLFSTALGSLAAFLLQDHWRLAPQDVATLMTVARAGAVVGSLAVSQRRVLRLRVVTAVSVTGVVASVLAMSVPVLPVFVTAWAGFTLASTVLGLVAQMTAYACLPARALGRVNGMVAALTSASVLAGQLCVPPLVALTGPFPAILLLGLAGLLSVARLRRLTFHHAW</sequence>
<dbReference type="PANTHER" id="PTHR23513">
    <property type="entry name" value="INTEGRAL MEMBRANE EFFLUX PROTEIN-RELATED"/>
    <property type="match status" value="1"/>
</dbReference>
<feature type="transmembrane region" description="Helical" evidence="6">
    <location>
        <begin position="365"/>
        <end position="384"/>
    </location>
</feature>
<comment type="subcellular location">
    <subcellularLocation>
        <location evidence="1">Cell membrane</location>
        <topology evidence="1">Multi-pass membrane protein</topology>
    </subcellularLocation>
</comment>
<keyword evidence="3 6" id="KW-0812">Transmembrane</keyword>
<keyword evidence="2" id="KW-1003">Cell membrane</keyword>
<keyword evidence="4 6" id="KW-1133">Transmembrane helix</keyword>
<keyword evidence="5 6" id="KW-0472">Membrane</keyword>
<feature type="transmembrane region" description="Helical" evidence="6">
    <location>
        <begin position="119"/>
        <end position="136"/>
    </location>
</feature>
<dbReference type="Pfam" id="PF07690">
    <property type="entry name" value="MFS_1"/>
    <property type="match status" value="1"/>
</dbReference>
<organism evidence="7 8">
    <name type="scientific">Streptomyces heilongjiangensis</name>
    <dbReference type="NCBI Taxonomy" id="945052"/>
    <lineage>
        <taxon>Bacteria</taxon>
        <taxon>Bacillati</taxon>
        <taxon>Actinomycetota</taxon>
        <taxon>Actinomycetes</taxon>
        <taxon>Kitasatosporales</taxon>
        <taxon>Streptomycetaceae</taxon>
        <taxon>Streptomyces</taxon>
    </lineage>
</organism>
<dbReference type="InterPro" id="IPR011701">
    <property type="entry name" value="MFS"/>
</dbReference>
<feature type="transmembrane region" description="Helical" evidence="6">
    <location>
        <begin position="93"/>
        <end position="113"/>
    </location>
</feature>
<comment type="caution">
    <text evidence="7">The sequence shown here is derived from an EMBL/GenBank/DDBJ whole genome shotgun (WGS) entry which is preliminary data.</text>
</comment>
<feature type="transmembrane region" description="Helical" evidence="6">
    <location>
        <begin position="245"/>
        <end position="264"/>
    </location>
</feature>
<proteinExistence type="predicted"/>
<name>A0ABW1B8K2_9ACTN</name>